<dbReference type="RefSeq" id="WP_213889221.1">
    <property type="nucleotide sequence ID" value="NZ_JAGFNU010000006.1"/>
</dbReference>
<keyword evidence="4 7" id="KW-0732">Signal</keyword>
<accession>A0ABV5JIZ4</accession>
<dbReference type="Pfam" id="PF01297">
    <property type="entry name" value="ZnuA"/>
    <property type="match status" value="1"/>
</dbReference>
<evidence type="ECO:0000313" key="8">
    <source>
        <dbReference type="EMBL" id="MFB9233090.1"/>
    </source>
</evidence>
<keyword evidence="9" id="KW-1185">Reference proteome</keyword>
<sequence length="296" mass="31484">MRLPAVIGFLTLASSAIAEVPNVVTDIAPVHSLVSQVMSKLGEPVLLLDQGSDPHHFQMRPSQARALANADLIFWIGDELTPWLDRAIEGGASHDHAIALLEAPETRVRQFNEGHSEGTDHDHHGHDPHAWLDTQNAALWLGIIAQKLSAADPGNAETYAVNAGIARAETDDITSYLHSTLAPAKELPIIVLHDAYGYFADQFDLTVVGAVREGDATAPGAAHLNALQTLIDSGSVACVFREPQHSAAMLEAIVADNQIHIGTLDPSGAMIEPGPGFYNALMTGLADAISRCAIED</sequence>
<reference evidence="8 9" key="1">
    <citation type="submission" date="2024-09" db="EMBL/GenBank/DDBJ databases">
        <authorList>
            <person name="Sun Q."/>
            <person name="Mori K."/>
        </authorList>
    </citation>
    <scope>NUCLEOTIDE SEQUENCE [LARGE SCALE GENOMIC DNA]</scope>
    <source>
        <strain evidence="8 9">CECT 8726</strain>
    </source>
</reference>
<dbReference type="PANTHER" id="PTHR42953">
    <property type="entry name" value="HIGH-AFFINITY ZINC UPTAKE SYSTEM PROTEIN ZNUA-RELATED"/>
    <property type="match status" value="1"/>
</dbReference>
<keyword evidence="5" id="KW-0864">Zinc transport</keyword>
<keyword evidence="5" id="KW-0862">Zinc</keyword>
<gene>
    <name evidence="8" type="ORF">ACFFUT_14965</name>
</gene>
<dbReference type="Proteomes" id="UP001589683">
    <property type="component" value="Unassembled WGS sequence"/>
</dbReference>
<dbReference type="InterPro" id="IPR050492">
    <property type="entry name" value="Bact_metal-bind_prot9"/>
</dbReference>
<organism evidence="8 9">
    <name type="scientific">Pseudohalocynthiibacter aestuariivivens</name>
    <dbReference type="NCBI Taxonomy" id="1591409"/>
    <lineage>
        <taxon>Bacteria</taxon>
        <taxon>Pseudomonadati</taxon>
        <taxon>Pseudomonadota</taxon>
        <taxon>Alphaproteobacteria</taxon>
        <taxon>Rhodobacterales</taxon>
        <taxon>Paracoccaceae</taxon>
        <taxon>Pseudohalocynthiibacter</taxon>
    </lineage>
</organism>
<evidence type="ECO:0000256" key="1">
    <source>
        <dbReference type="ARBA" id="ARBA00011028"/>
    </source>
</evidence>
<evidence type="ECO:0000313" key="9">
    <source>
        <dbReference type="Proteomes" id="UP001589683"/>
    </source>
</evidence>
<evidence type="ECO:0000256" key="5">
    <source>
        <dbReference type="ARBA" id="ARBA00022906"/>
    </source>
</evidence>
<evidence type="ECO:0000256" key="7">
    <source>
        <dbReference type="SAM" id="SignalP"/>
    </source>
</evidence>
<feature type="chain" id="PRO_5045218523" description="High-affinity zinc uptake system protein ZnuA" evidence="7">
    <location>
        <begin position="19"/>
        <end position="296"/>
    </location>
</feature>
<evidence type="ECO:0000256" key="4">
    <source>
        <dbReference type="ARBA" id="ARBA00022729"/>
    </source>
</evidence>
<feature type="signal peptide" evidence="7">
    <location>
        <begin position="1"/>
        <end position="18"/>
    </location>
</feature>
<dbReference type="InterPro" id="IPR006129">
    <property type="entry name" value="AdhesinB"/>
</dbReference>
<dbReference type="Gene3D" id="3.40.50.1980">
    <property type="entry name" value="Nitrogenase molybdenum iron protein domain"/>
    <property type="match status" value="2"/>
</dbReference>
<comment type="similarity">
    <text evidence="1 6">Belongs to the bacterial solute-binding protein 9 family.</text>
</comment>
<protein>
    <recommendedName>
        <fullName evidence="2">High-affinity zinc uptake system protein ZnuA</fullName>
    </recommendedName>
</protein>
<dbReference type="PRINTS" id="PR00691">
    <property type="entry name" value="ADHESINB"/>
</dbReference>
<dbReference type="PRINTS" id="PR00690">
    <property type="entry name" value="ADHESNFAMILY"/>
</dbReference>
<dbReference type="SUPFAM" id="SSF53807">
    <property type="entry name" value="Helical backbone' metal receptor"/>
    <property type="match status" value="1"/>
</dbReference>
<dbReference type="InterPro" id="IPR006127">
    <property type="entry name" value="ZnuA-like"/>
</dbReference>
<dbReference type="InterPro" id="IPR006128">
    <property type="entry name" value="Lipoprotein_PsaA-like"/>
</dbReference>
<name>A0ABV5JIZ4_9RHOB</name>
<evidence type="ECO:0000256" key="2">
    <source>
        <dbReference type="ARBA" id="ARBA00015915"/>
    </source>
</evidence>
<evidence type="ECO:0000256" key="3">
    <source>
        <dbReference type="ARBA" id="ARBA00022448"/>
    </source>
</evidence>
<proteinExistence type="inferred from homology"/>
<keyword evidence="3 6" id="KW-0813">Transport</keyword>
<comment type="caution">
    <text evidence="8">The sequence shown here is derived from an EMBL/GenBank/DDBJ whole genome shotgun (WGS) entry which is preliminary data.</text>
</comment>
<keyword evidence="5" id="KW-0406">Ion transport</keyword>
<evidence type="ECO:0000256" key="6">
    <source>
        <dbReference type="RuleBase" id="RU003512"/>
    </source>
</evidence>
<dbReference type="EMBL" id="JBHMEA010000048">
    <property type="protein sequence ID" value="MFB9233090.1"/>
    <property type="molecule type" value="Genomic_DNA"/>
</dbReference>
<dbReference type="PANTHER" id="PTHR42953:SF3">
    <property type="entry name" value="HIGH-AFFINITY ZINC UPTAKE SYSTEM PROTEIN ZNUA"/>
    <property type="match status" value="1"/>
</dbReference>